<evidence type="ECO:0000256" key="2">
    <source>
        <dbReference type="SAM" id="MobiDB-lite"/>
    </source>
</evidence>
<feature type="coiled-coil region" evidence="1">
    <location>
        <begin position="41"/>
        <end position="68"/>
    </location>
</feature>
<dbReference type="GeneID" id="25739522"/>
<dbReference type="KEGG" id="mng:MNEG_6646"/>
<dbReference type="AlphaFoldDB" id="A0A0D2JQF6"/>
<feature type="compositionally biased region" description="Low complexity" evidence="2">
    <location>
        <begin position="262"/>
        <end position="273"/>
    </location>
</feature>
<dbReference type="RefSeq" id="XP_013900337.1">
    <property type="nucleotide sequence ID" value="XM_014044883.1"/>
</dbReference>
<keyword evidence="1" id="KW-0175">Coiled coil</keyword>
<evidence type="ECO:0000313" key="3">
    <source>
        <dbReference type="EMBL" id="KIZ01318.1"/>
    </source>
</evidence>
<feature type="region of interest" description="Disordered" evidence="2">
    <location>
        <begin position="228"/>
        <end position="296"/>
    </location>
</feature>
<reference evidence="3 4" key="1">
    <citation type="journal article" date="2013" name="BMC Genomics">
        <title>Reconstruction of the lipid metabolism for the microalga Monoraphidium neglectum from its genome sequence reveals characteristics suitable for biofuel production.</title>
        <authorList>
            <person name="Bogen C."/>
            <person name="Al-Dilaimi A."/>
            <person name="Albersmeier A."/>
            <person name="Wichmann J."/>
            <person name="Grundmann M."/>
            <person name="Rupp O."/>
            <person name="Lauersen K.J."/>
            <person name="Blifernez-Klassen O."/>
            <person name="Kalinowski J."/>
            <person name="Goesmann A."/>
            <person name="Mussgnug J.H."/>
            <person name="Kruse O."/>
        </authorList>
    </citation>
    <scope>NUCLEOTIDE SEQUENCE [LARGE SCALE GENOMIC DNA]</scope>
    <source>
        <strain evidence="3 4">SAG 48.87</strain>
    </source>
</reference>
<feature type="coiled-coil region" evidence="1">
    <location>
        <begin position="105"/>
        <end position="191"/>
    </location>
</feature>
<evidence type="ECO:0000256" key="1">
    <source>
        <dbReference type="SAM" id="Coils"/>
    </source>
</evidence>
<protein>
    <submittedName>
        <fullName evidence="3">Uncharacterized protein</fullName>
    </submittedName>
</protein>
<dbReference type="EMBL" id="KK101318">
    <property type="protein sequence ID" value="KIZ01318.1"/>
    <property type="molecule type" value="Genomic_DNA"/>
</dbReference>
<name>A0A0D2JQF6_9CHLO</name>
<sequence length="296" mass="31947">MAEERAEAVLQRRRLRAARGVLAAWRLRVAQAQGKAAQVRAAEVLRRCEGAEERAAELAIELAAAEERHAEWAVAREARPKAASCVHQPAAGVDTTHAWEPAEALRKAEARALAAQNDLQREREQARELFARLHAAEERAGAQARRLAELGGVEQGLSEALSRARLLEGRLAAAEAELARSQAQAAAADEARAAAAAGARAAAAAAAAARRADLAAAQRAVAAERRGALLRDELQAERDAARRTRAKAELLERQLGQASEGQQHQQQQQQQQQQRRDLEQADAPGELQLLQHQISG</sequence>
<organism evidence="3 4">
    <name type="scientific">Monoraphidium neglectum</name>
    <dbReference type="NCBI Taxonomy" id="145388"/>
    <lineage>
        <taxon>Eukaryota</taxon>
        <taxon>Viridiplantae</taxon>
        <taxon>Chlorophyta</taxon>
        <taxon>core chlorophytes</taxon>
        <taxon>Chlorophyceae</taxon>
        <taxon>CS clade</taxon>
        <taxon>Sphaeropleales</taxon>
        <taxon>Selenastraceae</taxon>
        <taxon>Monoraphidium</taxon>
    </lineage>
</organism>
<keyword evidence="4" id="KW-1185">Reference proteome</keyword>
<dbReference type="Proteomes" id="UP000054498">
    <property type="component" value="Unassembled WGS sequence"/>
</dbReference>
<proteinExistence type="predicted"/>
<accession>A0A0D2JQF6</accession>
<gene>
    <name evidence="3" type="ORF">MNEG_6646</name>
</gene>
<evidence type="ECO:0000313" key="4">
    <source>
        <dbReference type="Proteomes" id="UP000054498"/>
    </source>
</evidence>
<feature type="compositionally biased region" description="Basic and acidic residues" evidence="2">
    <location>
        <begin position="228"/>
        <end position="252"/>
    </location>
</feature>